<organism evidence="2 3">
    <name type="scientific">Schleiferilactobacillus harbinensis</name>
    <dbReference type="NCBI Taxonomy" id="304207"/>
    <lineage>
        <taxon>Bacteria</taxon>
        <taxon>Bacillati</taxon>
        <taxon>Bacillota</taxon>
        <taxon>Bacilli</taxon>
        <taxon>Lactobacillales</taxon>
        <taxon>Lactobacillaceae</taxon>
        <taxon>Schleiferilactobacillus</taxon>
    </lineage>
</organism>
<dbReference type="InterPro" id="IPR041657">
    <property type="entry name" value="HTH_17"/>
</dbReference>
<evidence type="ECO:0000259" key="1">
    <source>
        <dbReference type="Pfam" id="PF12728"/>
    </source>
</evidence>
<reference evidence="2 3" key="1">
    <citation type="submission" date="2023-02" db="EMBL/GenBank/DDBJ databases">
        <title>The predominant lactic acid bacteria and yeasts involved in the spontaneous fermentation of millet during the production of the traditional porridge Hausa koko in Ghana.</title>
        <authorList>
            <person name="Atter A."/>
            <person name="Diaz M."/>
        </authorList>
    </citation>
    <scope>NUCLEOTIDE SEQUENCE [LARGE SCALE GENOMIC DNA]</scope>
    <source>
        <strain evidence="2 3">FI11640</strain>
    </source>
</reference>
<dbReference type="NCBIfam" id="TIGR01764">
    <property type="entry name" value="excise"/>
    <property type="match status" value="1"/>
</dbReference>
<keyword evidence="3" id="KW-1185">Reference proteome</keyword>
<dbReference type="EMBL" id="JAQSGK010000001">
    <property type="protein sequence ID" value="MEE6714302.1"/>
    <property type="molecule type" value="Genomic_DNA"/>
</dbReference>
<accession>A0ABU7SVD2</accession>
<protein>
    <submittedName>
        <fullName evidence="2">Helix-turn-helix domain-containing protein</fullName>
    </submittedName>
</protein>
<evidence type="ECO:0000313" key="2">
    <source>
        <dbReference type="EMBL" id="MEE6714302.1"/>
    </source>
</evidence>
<feature type="domain" description="Helix-turn-helix" evidence="1">
    <location>
        <begin position="40"/>
        <end position="87"/>
    </location>
</feature>
<comment type="caution">
    <text evidence="2">The sequence shown here is derived from an EMBL/GenBank/DDBJ whole genome shotgun (WGS) entry which is preliminary data.</text>
</comment>
<sequence>MQLQVTTTPEFEAQLQTMVRRTVAEMMQQPQAQQKAPDFLNLGQAADFIHLSRGTLNKLIKNGELKVTFIGSAKRISKAQLIQFMTDKAI</sequence>
<dbReference type="Proteomes" id="UP001330016">
    <property type="component" value="Unassembled WGS sequence"/>
</dbReference>
<dbReference type="RefSeq" id="WP_331243028.1">
    <property type="nucleotide sequence ID" value="NZ_JAQSGJ010000001.1"/>
</dbReference>
<proteinExistence type="predicted"/>
<gene>
    <name evidence="2" type="ORF">PS435_00395</name>
</gene>
<dbReference type="Pfam" id="PF12728">
    <property type="entry name" value="HTH_17"/>
    <property type="match status" value="1"/>
</dbReference>
<name>A0ABU7SVD2_9LACO</name>
<dbReference type="InterPro" id="IPR010093">
    <property type="entry name" value="SinI_DNA-bd"/>
</dbReference>
<evidence type="ECO:0000313" key="3">
    <source>
        <dbReference type="Proteomes" id="UP001330016"/>
    </source>
</evidence>